<evidence type="ECO:0000313" key="1">
    <source>
        <dbReference type="EMBL" id="MDI5935771.1"/>
    </source>
</evidence>
<accession>A0ABT6VP51</accession>
<evidence type="ECO:0008006" key="3">
    <source>
        <dbReference type="Google" id="ProtNLM"/>
    </source>
</evidence>
<dbReference type="EMBL" id="JASCQO010000049">
    <property type="protein sequence ID" value="MDI5935771.1"/>
    <property type="molecule type" value="Genomic_DNA"/>
</dbReference>
<comment type="caution">
    <text evidence="1">The sequence shown here is derived from an EMBL/GenBank/DDBJ whole genome shotgun (WGS) entry which is preliminary data.</text>
</comment>
<reference evidence="1 2" key="1">
    <citation type="submission" date="2023-04" db="EMBL/GenBank/DDBJ databases">
        <title>Halomonas strains isolated from rhizosphere soil.</title>
        <authorList>
            <person name="Xu L."/>
            <person name="Sun J.-Q."/>
        </authorList>
    </citation>
    <scope>NUCLEOTIDE SEQUENCE [LARGE SCALE GENOMIC DNA]</scope>
    <source>
        <strain evidence="1 2">LN1S58</strain>
    </source>
</reference>
<name>A0ABT6VP51_9GAMM</name>
<protein>
    <recommendedName>
        <fullName evidence="3">Peptidase C-terminal archaeal/bacterial domain-containing protein</fullName>
    </recommendedName>
</protein>
<sequence length="455" mass="48958">MATPVSPLILTALGGVVVGAVAGWQLHSPSPSDDEPSALEASLQLGERQRGEITSQSELNGKDGSRYTRYVLPLEEDTLVEVALGGALQGVLALYDDQDQLLKAAPTLRHRIAESGDYTLVVSGNDAHSYGPFEVNSRRIELDDISALEVPSRHDGWLQEAPDTYTLTIEETGLYQIEMRSSDLDAYLELEGPNGYRREDDDGAGDLDARLADFLEPGEYQLTARTSYGEGSGLYTLAVEPRELPNADTLRNGGELSHDESLHGWFSGQGLEYELVLESAATVTLDMRSSDFDAFLELHGDGVSVSDDDGGGGTDARLYQHLAPGRYTITARSYSQGGSGLFELETRLGDAASAQPNGGELELGESISAWLAPGVHDTYTFRVAQAGRYRIDMMSGEMDAYLELVGTGTSLTDDDGGEGLDARILAHLEPGDYRAIARTYGNSEGGNYRLSVSAE</sequence>
<evidence type="ECO:0000313" key="2">
    <source>
        <dbReference type="Proteomes" id="UP001244242"/>
    </source>
</evidence>
<organism evidence="1 2">
    <name type="scientific">Halomonas kalidii</name>
    <dbReference type="NCBI Taxonomy" id="3043293"/>
    <lineage>
        <taxon>Bacteria</taxon>
        <taxon>Pseudomonadati</taxon>
        <taxon>Pseudomonadota</taxon>
        <taxon>Gammaproteobacteria</taxon>
        <taxon>Oceanospirillales</taxon>
        <taxon>Halomonadaceae</taxon>
        <taxon>Halomonas</taxon>
    </lineage>
</organism>
<dbReference type="RefSeq" id="WP_282723196.1">
    <property type="nucleotide sequence ID" value="NZ_JASCQO010000049.1"/>
</dbReference>
<proteinExistence type="predicted"/>
<dbReference type="Proteomes" id="UP001244242">
    <property type="component" value="Unassembled WGS sequence"/>
</dbReference>
<gene>
    <name evidence="1" type="ORF">QLQ84_18420</name>
</gene>
<dbReference type="Gene3D" id="2.60.120.380">
    <property type="match status" value="3"/>
</dbReference>
<keyword evidence="2" id="KW-1185">Reference proteome</keyword>